<evidence type="ECO:0000313" key="2">
    <source>
        <dbReference type="EMBL" id="PSK54771.1"/>
    </source>
</evidence>
<name>A0A2P8A2R6_9PEZI</name>
<feature type="region of interest" description="Disordered" evidence="1">
    <location>
        <begin position="1"/>
        <end position="81"/>
    </location>
</feature>
<keyword evidence="3" id="KW-1185">Reference proteome</keyword>
<organism evidence="2 3">
    <name type="scientific">Elsinoe australis</name>
    <dbReference type="NCBI Taxonomy" id="40998"/>
    <lineage>
        <taxon>Eukaryota</taxon>
        <taxon>Fungi</taxon>
        <taxon>Dikarya</taxon>
        <taxon>Ascomycota</taxon>
        <taxon>Pezizomycotina</taxon>
        <taxon>Dothideomycetes</taxon>
        <taxon>Dothideomycetidae</taxon>
        <taxon>Myriangiales</taxon>
        <taxon>Elsinoaceae</taxon>
        <taxon>Elsinoe</taxon>
    </lineage>
</organism>
<comment type="caution">
    <text evidence="2">The sequence shown here is derived from an EMBL/GenBank/DDBJ whole genome shotgun (WGS) entry which is preliminary data.</text>
</comment>
<evidence type="ECO:0000256" key="1">
    <source>
        <dbReference type="SAM" id="MobiDB-lite"/>
    </source>
</evidence>
<dbReference type="Proteomes" id="UP000243723">
    <property type="component" value="Unassembled WGS sequence"/>
</dbReference>
<dbReference type="OrthoDB" id="3945379at2759"/>
<protein>
    <submittedName>
        <fullName evidence="2">Uncharacterized protein</fullName>
    </submittedName>
</protein>
<proteinExistence type="predicted"/>
<sequence length="81" mass="8905">MTSKKESSPERKISLGRGGAGNLRRPSDIVAAAATVEEDKQGRTKPFNHFPSPWKLTKQEQPGLETPFSGLSDKPIRDSQQ</sequence>
<feature type="compositionally biased region" description="Basic and acidic residues" evidence="1">
    <location>
        <begin position="1"/>
        <end position="13"/>
    </location>
</feature>
<accession>A0A2P8A2R6</accession>
<gene>
    <name evidence="2" type="ORF">B9Z65_3860</name>
</gene>
<evidence type="ECO:0000313" key="3">
    <source>
        <dbReference type="Proteomes" id="UP000243723"/>
    </source>
</evidence>
<reference evidence="2 3" key="1">
    <citation type="submission" date="2017-05" db="EMBL/GenBank/DDBJ databases">
        <title>Draft genome sequence of Elsinoe australis.</title>
        <authorList>
            <person name="Cheng Q."/>
        </authorList>
    </citation>
    <scope>NUCLEOTIDE SEQUENCE [LARGE SCALE GENOMIC DNA]</scope>
    <source>
        <strain evidence="2 3">NL1</strain>
    </source>
</reference>
<dbReference type="AlphaFoldDB" id="A0A2P8A2R6"/>
<dbReference type="EMBL" id="NHZQ01000072">
    <property type="protein sequence ID" value="PSK54771.1"/>
    <property type="molecule type" value="Genomic_DNA"/>
</dbReference>